<keyword evidence="3" id="KW-0217">Developmental protein</keyword>
<dbReference type="PROSITE" id="PS50157">
    <property type="entry name" value="ZINC_FINGER_C2H2_2"/>
    <property type="match status" value="2"/>
</dbReference>
<dbReference type="GO" id="GO:0000981">
    <property type="term" value="F:DNA-binding transcription factor activity, RNA polymerase II-specific"/>
    <property type="evidence" value="ECO:0007669"/>
    <property type="project" value="TreeGrafter"/>
</dbReference>
<comment type="similarity">
    <text evidence="2">Belongs to the GLI C2H2-type zinc-finger protein family.</text>
</comment>
<proteinExistence type="inferred from homology"/>
<dbReference type="InterPro" id="IPR036236">
    <property type="entry name" value="Znf_C2H2_sf"/>
</dbReference>
<evidence type="ECO:0000256" key="11">
    <source>
        <dbReference type="SAM" id="MobiDB-lite"/>
    </source>
</evidence>
<keyword evidence="4" id="KW-0479">Metal-binding</keyword>
<dbReference type="Pfam" id="PF00096">
    <property type="entry name" value="zf-C2H2"/>
    <property type="match status" value="1"/>
</dbReference>
<keyword evidence="7" id="KW-0862">Zinc</keyword>
<dbReference type="InterPro" id="IPR056436">
    <property type="entry name" value="Znf-C2H2_ZIC1-5/GLI1-3-like"/>
</dbReference>
<dbReference type="InterPro" id="IPR013087">
    <property type="entry name" value="Znf_C2H2_type"/>
</dbReference>
<feature type="region of interest" description="Disordered" evidence="11">
    <location>
        <begin position="547"/>
        <end position="581"/>
    </location>
</feature>
<evidence type="ECO:0000256" key="10">
    <source>
        <dbReference type="PROSITE-ProRule" id="PRU00042"/>
    </source>
</evidence>
<evidence type="ECO:0000256" key="2">
    <source>
        <dbReference type="ARBA" id="ARBA00010831"/>
    </source>
</evidence>
<evidence type="ECO:0000256" key="3">
    <source>
        <dbReference type="ARBA" id="ARBA00022473"/>
    </source>
</evidence>
<dbReference type="WBParaSite" id="PSAMB.scaffold3406size18398.g21365.t1">
    <property type="protein sequence ID" value="PSAMB.scaffold3406size18398.g21365.t1"/>
    <property type="gene ID" value="PSAMB.scaffold3406size18398.g21365"/>
</dbReference>
<dbReference type="Pfam" id="PF23561">
    <property type="entry name" value="zf-C2H2_15"/>
    <property type="match status" value="1"/>
</dbReference>
<accession>A0A914W9N6</accession>
<dbReference type="PROSITE" id="PS00028">
    <property type="entry name" value="ZINC_FINGER_C2H2_1"/>
    <property type="match status" value="1"/>
</dbReference>
<dbReference type="Proteomes" id="UP000887566">
    <property type="component" value="Unplaced"/>
</dbReference>
<dbReference type="GO" id="GO:0005634">
    <property type="term" value="C:nucleus"/>
    <property type="evidence" value="ECO:0007669"/>
    <property type="project" value="UniProtKB-SubCell"/>
</dbReference>
<feature type="domain" description="C2H2-type" evidence="12">
    <location>
        <begin position="386"/>
        <end position="415"/>
    </location>
</feature>
<dbReference type="Gene3D" id="3.30.160.60">
    <property type="entry name" value="Classic Zinc Finger"/>
    <property type="match status" value="2"/>
</dbReference>
<evidence type="ECO:0000256" key="8">
    <source>
        <dbReference type="ARBA" id="ARBA00023125"/>
    </source>
</evidence>
<keyword evidence="13" id="KW-1185">Reference proteome</keyword>
<dbReference type="Pfam" id="PF18366">
    <property type="entry name" value="zf_ZIC"/>
    <property type="match status" value="1"/>
</dbReference>
<keyword evidence="8" id="KW-0238">DNA-binding</keyword>
<dbReference type="InterPro" id="IPR041643">
    <property type="entry name" value="Znf_ZIC"/>
</dbReference>
<dbReference type="GO" id="GO:0140297">
    <property type="term" value="F:DNA-binding transcription factor binding"/>
    <property type="evidence" value="ECO:0007669"/>
    <property type="project" value="UniProtKB-ARBA"/>
</dbReference>
<dbReference type="GO" id="GO:0000978">
    <property type="term" value="F:RNA polymerase II cis-regulatory region sequence-specific DNA binding"/>
    <property type="evidence" value="ECO:0007669"/>
    <property type="project" value="TreeGrafter"/>
</dbReference>
<comment type="subcellular location">
    <subcellularLocation>
        <location evidence="1">Nucleus</location>
    </subcellularLocation>
</comment>
<keyword evidence="9" id="KW-0539">Nucleus</keyword>
<dbReference type="SUPFAM" id="SSF57667">
    <property type="entry name" value="beta-beta-alpha zinc fingers"/>
    <property type="match status" value="1"/>
</dbReference>
<dbReference type="SMART" id="SM00355">
    <property type="entry name" value="ZnF_C2H2"/>
    <property type="match status" value="2"/>
</dbReference>
<dbReference type="InterPro" id="IPR043359">
    <property type="entry name" value="GLI-like"/>
</dbReference>
<evidence type="ECO:0000256" key="9">
    <source>
        <dbReference type="ARBA" id="ARBA00023242"/>
    </source>
</evidence>
<evidence type="ECO:0000256" key="4">
    <source>
        <dbReference type="ARBA" id="ARBA00022723"/>
    </source>
</evidence>
<sequence>MRRRRPQGRLAACYKQCAINRVRTVKASCAVTVRRPAFVQADTSVEEEERHLCAWRARRRAPIGRPCERPANERALWWAEPVVGVGRAFADRSACGALIRDPGLTPRPCPSACVCVPNNMINSYADPVGGTNALKLSPAQASTGASSAVVVGAGAQVGGGGFSSSIAVSGDSGASIPSFYSYATGPHHGAYAPSAAQHLFKREPFALAANDPHHHHHHHHHQFPGSAPPELFAPFGSHQDANAGRTAAFPFAASAEAMYGGVPPRDAWAQFKSDVPPSFHLPGYGAGGFGSFGGGYLRFMPRSIKPDQPVACQWIEPDQASPRKPCGRVYHSVQEVVSHLTLDHVGGPECTLHACHWKDCSRVGKPFKAKYKLVNHIRVHTGEKPFPCQYPGCGKVFARSENLKIHKRTHTERAPRRNWNRGGTKRAADWATFESVRVGGTNNYDARHCAAKRLAQSDHYEVISVRVAARRPHAAFASFVASALARAPPRPPDRATVADRFVTDLSNGQRAKVFRRLPVSSRIGAGVGIGERIDDGQRTSLSQSCINQQSGTPAVGDIPARPPFSRPTNTCSERRRKQPIGKEAIAHALVPT</sequence>
<dbReference type="AlphaFoldDB" id="A0A914W9N6"/>
<reference evidence="14" key="1">
    <citation type="submission" date="2022-11" db="UniProtKB">
        <authorList>
            <consortium name="WormBaseParasite"/>
        </authorList>
    </citation>
    <scope>IDENTIFICATION</scope>
</reference>
<protein>
    <submittedName>
        <fullName evidence="14">C2H2-type domain-containing protein</fullName>
    </submittedName>
</protein>
<organism evidence="13 14">
    <name type="scientific">Plectus sambesii</name>
    <dbReference type="NCBI Taxonomy" id="2011161"/>
    <lineage>
        <taxon>Eukaryota</taxon>
        <taxon>Metazoa</taxon>
        <taxon>Ecdysozoa</taxon>
        <taxon>Nematoda</taxon>
        <taxon>Chromadorea</taxon>
        <taxon>Plectida</taxon>
        <taxon>Plectina</taxon>
        <taxon>Plectoidea</taxon>
        <taxon>Plectidae</taxon>
        <taxon>Plectus</taxon>
    </lineage>
</organism>
<evidence type="ECO:0000313" key="13">
    <source>
        <dbReference type="Proteomes" id="UP000887566"/>
    </source>
</evidence>
<evidence type="ECO:0000256" key="5">
    <source>
        <dbReference type="ARBA" id="ARBA00022737"/>
    </source>
</evidence>
<evidence type="ECO:0000313" key="14">
    <source>
        <dbReference type="WBParaSite" id="PSAMB.scaffold3406size18398.g21365.t1"/>
    </source>
</evidence>
<feature type="domain" description="C2H2-type" evidence="12">
    <location>
        <begin position="358"/>
        <end position="385"/>
    </location>
</feature>
<keyword evidence="6 10" id="KW-0863">Zinc-finger</keyword>
<dbReference type="PANTHER" id="PTHR45718:SF4">
    <property type="entry name" value="TRANSCRIPTIONAL ACTIVATOR CUBITUS INTERRUPTUS"/>
    <property type="match status" value="1"/>
</dbReference>
<keyword evidence="5" id="KW-0677">Repeat</keyword>
<evidence type="ECO:0000256" key="6">
    <source>
        <dbReference type="ARBA" id="ARBA00022771"/>
    </source>
</evidence>
<evidence type="ECO:0000256" key="7">
    <source>
        <dbReference type="ARBA" id="ARBA00022833"/>
    </source>
</evidence>
<dbReference type="FunFam" id="3.30.160.60:FF:000031">
    <property type="entry name" value="GLI family zinc finger 3"/>
    <property type="match status" value="1"/>
</dbReference>
<dbReference type="FunFam" id="3.30.160.60:FF:000035">
    <property type="entry name" value="Zinc finger protein ZIC 1"/>
    <property type="match status" value="1"/>
</dbReference>
<evidence type="ECO:0000256" key="1">
    <source>
        <dbReference type="ARBA" id="ARBA00004123"/>
    </source>
</evidence>
<dbReference type="GO" id="GO:0008270">
    <property type="term" value="F:zinc ion binding"/>
    <property type="evidence" value="ECO:0007669"/>
    <property type="project" value="UniProtKB-KW"/>
</dbReference>
<evidence type="ECO:0000259" key="12">
    <source>
        <dbReference type="PROSITE" id="PS50157"/>
    </source>
</evidence>
<dbReference type="PANTHER" id="PTHR45718">
    <property type="entry name" value="TRANSCRIPTIONAL ACTIVATOR CUBITUS INTERRUPTUS"/>
    <property type="match status" value="1"/>
</dbReference>
<name>A0A914W9N6_9BILA</name>